<gene>
    <name evidence="2" type="ORF">B5V03_17135</name>
</gene>
<dbReference type="AlphaFoldDB" id="A0A4V1P677"/>
<keyword evidence="3" id="KW-1185">Reference proteome</keyword>
<keyword evidence="1" id="KW-1133">Transmembrane helix</keyword>
<accession>A0A4V1P677</accession>
<feature type="transmembrane region" description="Helical" evidence="1">
    <location>
        <begin position="112"/>
        <end position="132"/>
    </location>
</feature>
<feature type="transmembrane region" description="Helical" evidence="1">
    <location>
        <begin position="296"/>
        <end position="317"/>
    </location>
</feature>
<feature type="transmembrane region" description="Helical" evidence="1">
    <location>
        <begin position="354"/>
        <end position="371"/>
    </location>
</feature>
<dbReference type="Proteomes" id="UP000290819">
    <property type="component" value="Unassembled WGS sequence"/>
</dbReference>
<evidence type="ECO:0000256" key="1">
    <source>
        <dbReference type="SAM" id="Phobius"/>
    </source>
</evidence>
<evidence type="ECO:0000313" key="3">
    <source>
        <dbReference type="Proteomes" id="UP000290819"/>
    </source>
</evidence>
<feature type="transmembrane region" description="Helical" evidence="1">
    <location>
        <begin position="76"/>
        <end position="100"/>
    </location>
</feature>
<comment type="caution">
    <text evidence="2">The sequence shown here is derived from an EMBL/GenBank/DDBJ whole genome shotgun (WGS) entry which is preliminary data.</text>
</comment>
<feature type="transmembrane region" description="Helical" evidence="1">
    <location>
        <begin position="12"/>
        <end position="35"/>
    </location>
</feature>
<feature type="transmembrane region" description="Helical" evidence="1">
    <location>
        <begin position="186"/>
        <end position="203"/>
    </location>
</feature>
<name>A0A4V1P677_9BRAD</name>
<dbReference type="RefSeq" id="WP_129271603.1">
    <property type="nucleotide sequence ID" value="NZ_MZXW01000019.1"/>
</dbReference>
<proteinExistence type="predicted"/>
<evidence type="ECO:0000313" key="2">
    <source>
        <dbReference type="EMBL" id="RXT46649.1"/>
    </source>
</evidence>
<dbReference type="EMBL" id="MZXW01000019">
    <property type="protein sequence ID" value="RXT46649.1"/>
    <property type="molecule type" value="Genomic_DNA"/>
</dbReference>
<reference evidence="2 3" key="1">
    <citation type="submission" date="2017-03" db="EMBL/GenBank/DDBJ databases">
        <authorList>
            <person name="Safronova V.I."/>
            <person name="Sazanova A.L."/>
            <person name="Chirak E.R."/>
        </authorList>
    </citation>
    <scope>NUCLEOTIDE SEQUENCE [LARGE SCALE GENOMIC DNA]</scope>
    <source>
        <strain evidence="2 3">Opo-243</strain>
    </source>
</reference>
<organism evidence="2 3">
    <name type="scientific">Bradyrhizobium betae</name>
    <dbReference type="NCBI Taxonomy" id="244734"/>
    <lineage>
        <taxon>Bacteria</taxon>
        <taxon>Pseudomonadati</taxon>
        <taxon>Pseudomonadota</taxon>
        <taxon>Alphaproteobacteria</taxon>
        <taxon>Hyphomicrobiales</taxon>
        <taxon>Nitrobacteraceae</taxon>
        <taxon>Bradyrhizobium</taxon>
    </lineage>
</organism>
<feature type="transmembrane region" description="Helical" evidence="1">
    <location>
        <begin position="268"/>
        <end position="289"/>
    </location>
</feature>
<feature type="transmembrane region" description="Helical" evidence="1">
    <location>
        <begin position="377"/>
        <end position="401"/>
    </location>
</feature>
<keyword evidence="1" id="KW-0812">Transmembrane</keyword>
<keyword evidence="1" id="KW-0472">Membrane</keyword>
<feature type="transmembrane region" description="Helical" evidence="1">
    <location>
        <begin position="210"/>
        <end position="234"/>
    </location>
</feature>
<evidence type="ECO:0008006" key="4">
    <source>
        <dbReference type="Google" id="ProtNLM"/>
    </source>
</evidence>
<sequence>MSRSLQAARSLALALSSCSTIVLVGWLMVLSGHGFELTDEGYYLIWISRPWDFDASVTHFGFIYHPLYLLTGGNIALLRCANIGLLFGLGLLTSYALFWSVGKQRADRSSRVIWLCSAVAAAASTLVLFSAWLPSPSYNSLTLQSLMVTAAGAVLAGRDRSFPSVLGWVLLGLGGAATFMAKPPSALVLGGLIPLYLAIAGKLRLRGLGIAISVSSFTLILLALAIDGSLSAFVQRMVSGKELSDLLQAGHGVGEIFRWDSIDKNDKAASVFTYFMLGSFLSVGFVLLWRQYIWPWSVIANAAILIAIVLAVAGIWFPNPSSDAIQPNQFLGVALGIALALFIMPGWRALMTRELGAAVFLLLFLPIAYAAGTNTNLWSAAARAAAFWLLAGLVLAAAAAARDRAWEAMPLAATLGLLIPCYILAGAIEAPYRQTRALRLQTVDVELSEIGSHLLLSEETAAYVVQIRKIAADGGFRGGDSLIDLTGTNPATAFFLNARPPISVWMAGGYPGAMDYGVEALRRTPCAILAASWILLDEPLSSPVSPPQMLQRFGIDMSADLTSAGSVELVRGFEPRHVKQTLLRPVRDRETARLACEDARRRGG</sequence>
<feature type="transmembrane region" description="Helical" evidence="1">
    <location>
        <begin position="408"/>
        <end position="428"/>
    </location>
</feature>
<feature type="transmembrane region" description="Helical" evidence="1">
    <location>
        <begin position="329"/>
        <end position="347"/>
    </location>
</feature>
<protein>
    <recommendedName>
        <fullName evidence="4">Glycosyltransferase RgtA/B/C/D-like domain-containing protein</fullName>
    </recommendedName>
</protein>
<dbReference type="OrthoDB" id="5540997at2"/>